<gene>
    <name evidence="3" type="ORF">GGD89_002831</name>
</gene>
<feature type="region of interest" description="Disordered" evidence="1">
    <location>
        <begin position="156"/>
        <end position="176"/>
    </location>
</feature>
<proteinExistence type="predicted"/>
<dbReference type="AlphaFoldDB" id="A0A7W6REQ7"/>
<evidence type="ECO:0000256" key="1">
    <source>
        <dbReference type="SAM" id="MobiDB-lite"/>
    </source>
</evidence>
<sequence length="176" mass="18736">MTEKDIRRARHKAMSPPAPLLYAAFAMVALTIGLAAAWRYWLDPGEGETGVTVVSTQAFDFVPVGSEDGLEVRVMPEGRALTVVDGTLSSFLQGMVRSLDRQRRVDQVGEGAPYHVTLWSDGRLTLDDPTTDTSIPLQAYGVDNTARVYDLLTMAGAEDDSGSAPGAASPAPAAEP</sequence>
<dbReference type="InterPro" id="IPR017495">
    <property type="entry name" value="PuhC"/>
</dbReference>
<accession>A0A7W6REQ7</accession>
<name>A0A7W6REQ7_9PROT</name>
<protein>
    <submittedName>
        <fullName evidence="3">Putative photosynthetic complex assembly protein</fullName>
    </submittedName>
</protein>
<organism evidence="3 4">
    <name type="scientific">Roseospira visakhapatnamensis</name>
    <dbReference type="NCBI Taxonomy" id="390880"/>
    <lineage>
        <taxon>Bacteria</taxon>
        <taxon>Pseudomonadati</taxon>
        <taxon>Pseudomonadota</taxon>
        <taxon>Alphaproteobacteria</taxon>
        <taxon>Rhodospirillales</taxon>
        <taxon>Rhodospirillaceae</taxon>
        <taxon>Roseospira</taxon>
    </lineage>
</organism>
<feature type="transmembrane region" description="Helical" evidence="2">
    <location>
        <begin position="20"/>
        <end position="41"/>
    </location>
</feature>
<keyword evidence="2" id="KW-1133">Transmembrane helix</keyword>
<evidence type="ECO:0000313" key="3">
    <source>
        <dbReference type="EMBL" id="MBB4267190.1"/>
    </source>
</evidence>
<comment type="caution">
    <text evidence="3">The sequence shown here is derived from an EMBL/GenBank/DDBJ whole genome shotgun (WGS) entry which is preliminary data.</text>
</comment>
<dbReference type="RefSeq" id="WP_184046352.1">
    <property type="nucleotide sequence ID" value="NZ_JACIGK010000023.1"/>
</dbReference>
<keyword evidence="4" id="KW-1185">Reference proteome</keyword>
<dbReference type="NCBIfam" id="TIGR03054">
    <property type="entry name" value="photo_alph_chp1"/>
    <property type="match status" value="1"/>
</dbReference>
<dbReference type="Proteomes" id="UP000554286">
    <property type="component" value="Unassembled WGS sequence"/>
</dbReference>
<keyword evidence="2" id="KW-0812">Transmembrane</keyword>
<evidence type="ECO:0000313" key="4">
    <source>
        <dbReference type="Proteomes" id="UP000554286"/>
    </source>
</evidence>
<reference evidence="3 4" key="1">
    <citation type="submission" date="2020-08" db="EMBL/GenBank/DDBJ databases">
        <title>Genome sequencing of Purple Non-Sulfur Bacteria from various extreme environments.</title>
        <authorList>
            <person name="Mayer M."/>
        </authorList>
    </citation>
    <scope>NUCLEOTIDE SEQUENCE [LARGE SCALE GENOMIC DNA]</scope>
    <source>
        <strain evidence="3 4">JA131</strain>
    </source>
</reference>
<keyword evidence="2" id="KW-0472">Membrane</keyword>
<dbReference type="EMBL" id="JACIGK010000023">
    <property type="protein sequence ID" value="MBB4267190.1"/>
    <property type="molecule type" value="Genomic_DNA"/>
</dbReference>
<feature type="compositionally biased region" description="Low complexity" evidence="1">
    <location>
        <begin position="162"/>
        <end position="176"/>
    </location>
</feature>
<evidence type="ECO:0000256" key="2">
    <source>
        <dbReference type="SAM" id="Phobius"/>
    </source>
</evidence>